<dbReference type="Proteomes" id="UP000234343">
    <property type="component" value="Chromosome"/>
</dbReference>
<gene>
    <name evidence="2" type="ORF">CAB17_15005</name>
</gene>
<dbReference type="InterPro" id="IPR014735">
    <property type="entry name" value="Transposase_Tn5-like_N"/>
</dbReference>
<evidence type="ECO:0000313" key="3">
    <source>
        <dbReference type="Proteomes" id="UP000234343"/>
    </source>
</evidence>
<evidence type="ECO:0000259" key="1">
    <source>
        <dbReference type="Pfam" id="PF14706"/>
    </source>
</evidence>
<sequence>MSWAVEEMRTVNLGDKRLHKRLLSLFLISFRLL</sequence>
<proteinExistence type="predicted"/>
<dbReference type="KEGG" id="lsh:CAB17_15005"/>
<feature type="domain" description="Transposase Tn5-like N-terminal" evidence="1">
    <location>
        <begin position="1"/>
        <end position="25"/>
    </location>
</feature>
<dbReference type="RefSeq" id="WP_101900750.1">
    <property type="nucleotide sequence ID" value="NZ_CP025491.2"/>
</dbReference>
<dbReference type="AlphaFoldDB" id="A0A2H5FNT1"/>
<protein>
    <recommendedName>
        <fullName evidence="1">Transposase Tn5-like N-terminal domain-containing protein</fullName>
    </recommendedName>
</protein>
<reference evidence="2 3" key="1">
    <citation type="submission" date="2017-12" db="EMBL/GenBank/DDBJ databases">
        <title>Legionella sainthelensi LA01-117, whole genome sequence of a clinical isolate from New Zealand.</title>
        <authorList>
            <person name="Cree S.L."/>
            <person name="Slow S."/>
            <person name="Kennedy M.A."/>
            <person name="Murdoch D.R."/>
            <person name="Biggs P.J."/>
            <person name="Anderson T."/>
        </authorList>
    </citation>
    <scope>NUCLEOTIDE SEQUENCE [LARGE SCALE GENOMIC DNA]</scope>
    <source>
        <strain evidence="2 3">LA01-117</strain>
    </source>
</reference>
<dbReference type="Gene3D" id="1.10.246.40">
    <property type="entry name" value="Tn5 transposase, domain 1"/>
    <property type="match status" value="1"/>
</dbReference>
<accession>A0A2H5FNT1</accession>
<dbReference type="InterPro" id="IPR038215">
    <property type="entry name" value="TN5-like_N_sf"/>
</dbReference>
<name>A0A2H5FNT1_9GAMM</name>
<keyword evidence="3" id="KW-1185">Reference proteome</keyword>
<organism evidence="2 3">
    <name type="scientific">Legionella sainthelensi</name>
    <dbReference type="NCBI Taxonomy" id="28087"/>
    <lineage>
        <taxon>Bacteria</taxon>
        <taxon>Pseudomonadati</taxon>
        <taxon>Pseudomonadota</taxon>
        <taxon>Gammaproteobacteria</taxon>
        <taxon>Legionellales</taxon>
        <taxon>Legionellaceae</taxon>
        <taxon>Legionella</taxon>
    </lineage>
</organism>
<evidence type="ECO:0000313" key="2">
    <source>
        <dbReference type="EMBL" id="AUH73214.1"/>
    </source>
</evidence>
<dbReference type="EMBL" id="CP025491">
    <property type="protein sequence ID" value="AUH73214.1"/>
    <property type="molecule type" value="Genomic_DNA"/>
</dbReference>
<dbReference type="Pfam" id="PF14706">
    <property type="entry name" value="Tnp_DNA_bind"/>
    <property type="match status" value="1"/>
</dbReference>